<dbReference type="Proteomes" id="UP000885847">
    <property type="component" value="Unassembled WGS sequence"/>
</dbReference>
<name>A0A7C0Z911_UNCW3</name>
<comment type="caution">
    <text evidence="1">The sequence shown here is derived from an EMBL/GenBank/DDBJ whole genome shotgun (WGS) entry which is preliminary data.</text>
</comment>
<dbReference type="EMBL" id="DQWE01000074">
    <property type="protein sequence ID" value="HDI82490.1"/>
    <property type="molecule type" value="Genomic_DNA"/>
</dbReference>
<organism evidence="1">
    <name type="scientific">candidate division WOR-3 bacterium</name>
    <dbReference type="NCBI Taxonomy" id="2052148"/>
    <lineage>
        <taxon>Bacteria</taxon>
        <taxon>Bacteria division WOR-3</taxon>
    </lineage>
</organism>
<evidence type="ECO:0000313" key="1">
    <source>
        <dbReference type="EMBL" id="HDI82490.1"/>
    </source>
</evidence>
<proteinExistence type="predicted"/>
<accession>A0A7C0Z911</accession>
<protein>
    <submittedName>
        <fullName evidence="1">Uncharacterized protein</fullName>
    </submittedName>
</protein>
<reference evidence="1" key="1">
    <citation type="journal article" date="2020" name="mSystems">
        <title>Genome- and Community-Level Interaction Insights into Carbon Utilization and Element Cycling Functions of Hydrothermarchaeota in Hydrothermal Sediment.</title>
        <authorList>
            <person name="Zhou Z."/>
            <person name="Liu Y."/>
            <person name="Xu W."/>
            <person name="Pan J."/>
            <person name="Luo Z.H."/>
            <person name="Li M."/>
        </authorList>
    </citation>
    <scope>NUCLEOTIDE SEQUENCE [LARGE SCALE GENOMIC DNA]</scope>
    <source>
        <strain evidence="1">HyVt-102</strain>
    </source>
</reference>
<gene>
    <name evidence="1" type="ORF">ENF18_01705</name>
</gene>
<dbReference type="AlphaFoldDB" id="A0A7C0Z911"/>
<sequence>MKKRLAVSLTIFISLLLLSQGLEIPEVVVYGEREIKVSPPEKPLLPFVRRDIKPTFKNPEPEVKEEKGEILSVPPDLRYFVQVGAGNIAGIEAGFFTQGSYFPQVIKGVYQSKWDRTEDYFEGAYSISPVDYIDVSVEYTTSLESGLRRYYLRPAFSFSIPELDFLGWFSYSGNGIVPGIGLGLHFPIAEITMNLKGSSFTGEAVWSRENFSIGVGLIDVLPVPVFRVILPHGFYINTMIKTGSIDSSFIPVNYLPFASENTYRFELGNDLAGAGYVFIPADTLHGGYVRLNAFPFRPEIYYFPSTKNVVAGLIGSQTFMNLYGLIGVRYSKSENLTGFADVLYNLNRHLSIGIYTGVSTNPFNFKAMLNVRYSSH</sequence>